<dbReference type="PANTHER" id="PTHR43586">
    <property type="entry name" value="CYSTEINE DESULFURASE"/>
    <property type="match status" value="1"/>
</dbReference>
<sequence>MSSGIEPSGPESTIAAAQQWFRPSGVYLNTASCGLPPDPSVEALLEALRAFRAGESDVPGFDVPVAQARQQYARLVGVDPGRVAVGPQVSVFLGMVAASLPDDAEIIVAAGDFTSVTFPFAAQRRFRLREVPLESIADAVGPSTTAVAVSAVQSADGRIADLDGIVTACRTHDALSILDLTQAAGWLDVRAADFDVTVCSGYKWLLAPRGTAFLTIGRPELLDSFVPVHAGWYAGADRWDSIYGLPLRLADDARRFDVSPAWHSWVGAAPALRLLADLGAPQLARHAVRLADSFRAALGLPPAGSAITSITLLPGAGERIAAAGISAAMRAGRLRLSFHLHNTQHDVDAAADALRGLVVLD</sequence>
<dbReference type="GO" id="GO:0008483">
    <property type="term" value="F:transaminase activity"/>
    <property type="evidence" value="ECO:0007669"/>
    <property type="project" value="UniProtKB-KW"/>
</dbReference>
<organism evidence="2">
    <name type="scientific">Nakamurella sp. A5-74</name>
    <dbReference type="NCBI Taxonomy" id="3158264"/>
    <lineage>
        <taxon>Bacteria</taxon>
        <taxon>Bacillati</taxon>
        <taxon>Actinomycetota</taxon>
        <taxon>Actinomycetes</taxon>
        <taxon>Nakamurellales</taxon>
        <taxon>Nakamurellaceae</taxon>
        <taxon>Nakamurella</taxon>
    </lineage>
</organism>
<dbReference type="InterPro" id="IPR015422">
    <property type="entry name" value="PyrdxlP-dep_Trfase_small"/>
</dbReference>
<keyword evidence="2" id="KW-0032">Aminotransferase</keyword>
<protein>
    <submittedName>
        <fullName evidence="2">Aminotransferase class V-fold PLP-dependent enzyme</fullName>
    </submittedName>
</protein>
<dbReference type="Gene3D" id="3.90.1150.10">
    <property type="entry name" value="Aspartate Aminotransferase, domain 1"/>
    <property type="match status" value="1"/>
</dbReference>
<proteinExistence type="predicted"/>
<name>A0AAU8DQK7_9ACTN</name>
<evidence type="ECO:0000259" key="1">
    <source>
        <dbReference type="Pfam" id="PF00266"/>
    </source>
</evidence>
<evidence type="ECO:0000313" key="2">
    <source>
        <dbReference type="EMBL" id="XCG64594.1"/>
    </source>
</evidence>
<dbReference type="InterPro" id="IPR000192">
    <property type="entry name" value="Aminotrans_V_dom"/>
</dbReference>
<dbReference type="AlphaFoldDB" id="A0AAU8DQK7"/>
<dbReference type="SUPFAM" id="SSF53383">
    <property type="entry name" value="PLP-dependent transferases"/>
    <property type="match status" value="1"/>
</dbReference>
<dbReference type="InterPro" id="IPR015421">
    <property type="entry name" value="PyrdxlP-dep_Trfase_major"/>
</dbReference>
<keyword evidence="2" id="KW-0808">Transferase</keyword>
<dbReference type="EMBL" id="CP159218">
    <property type="protein sequence ID" value="XCG64594.1"/>
    <property type="molecule type" value="Genomic_DNA"/>
</dbReference>
<dbReference type="RefSeq" id="WP_353650207.1">
    <property type="nucleotide sequence ID" value="NZ_CP159218.1"/>
</dbReference>
<dbReference type="Pfam" id="PF00266">
    <property type="entry name" value="Aminotran_5"/>
    <property type="match status" value="1"/>
</dbReference>
<feature type="domain" description="Aminotransferase class V" evidence="1">
    <location>
        <begin position="127"/>
        <end position="298"/>
    </location>
</feature>
<gene>
    <name evidence="2" type="ORF">ABLG96_04470</name>
</gene>
<accession>A0AAU8DQK7</accession>
<dbReference type="InterPro" id="IPR015424">
    <property type="entry name" value="PyrdxlP-dep_Trfase"/>
</dbReference>
<dbReference type="PANTHER" id="PTHR43586:SF21">
    <property type="entry name" value="PYRIDOXAL PHOSPHATE (PLP)-DEPENDENT ASPARTATE AMINOTRANSFERASE SUPERFAMILY"/>
    <property type="match status" value="1"/>
</dbReference>
<dbReference type="Gene3D" id="3.40.640.10">
    <property type="entry name" value="Type I PLP-dependent aspartate aminotransferase-like (Major domain)"/>
    <property type="match status" value="1"/>
</dbReference>
<reference evidence="2" key="1">
    <citation type="submission" date="2024-05" db="EMBL/GenBank/DDBJ databases">
        <authorList>
            <person name="Cai S.Y."/>
            <person name="Jin L.M."/>
            <person name="Li H.R."/>
        </authorList>
    </citation>
    <scope>NUCLEOTIDE SEQUENCE</scope>
    <source>
        <strain evidence="2">A5-74</strain>
    </source>
</reference>